<dbReference type="EMBL" id="MG457156">
    <property type="protein sequence ID" value="AYD59728.1"/>
    <property type="molecule type" value="mRNA"/>
</dbReference>
<dbReference type="Pfam" id="PF01395">
    <property type="entry name" value="PBP_GOBP"/>
    <property type="match status" value="1"/>
</dbReference>
<evidence type="ECO:0000256" key="1">
    <source>
        <dbReference type="SAM" id="SignalP"/>
    </source>
</evidence>
<gene>
    <name evidence="2" type="primary">OBP8</name>
</gene>
<dbReference type="PANTHER" id="PTHR21364:SF2">
    <property type="entry name" value="GENERAL ODORANT-BINDING PROTEIN 19A"/>
    <property type="match status" value="1"/>
</dbReference>
<proteinExistence type="evidence at transcript level"/>
<dbReference type="CDD" id="cd23992">
    <property type="entry name" value="PBP_GOBP"/>
    <property type="match status" value="1"/>
</dbReference>
<feature type="chain" id="PRO_5017204782" evidence="1">
    <location>
        <begin position="25"/>
        <end position="152"/>
    </location>
</feature>
<dbReference type="PANTHER" id="PTHR21364">
    <property type="entry name" value="GENERAL ODORANT-BINDING PROTEIN 19A"/>
    <property type="match status" value="1"/>
</dbReference>
<keyword evidence="1" id="KW-0732">Signal</keyword>
<sequence length="152" mass="17572">MDSNIKYMCFLYIFIVVLMFSSEAIDQSDPHASTRKKCSSEFKLSDEILKLGEENPSDFSCYLFCLFKDINIMNEKGEFDPNLAAQEVQDNLREAARKYIFMCYDSVKPNMTSDGCRNALEIVQCFKEKAPETYEMLGLFHPPLNEPLKMTQ</sequence>
<dbReference type="InterPro" id="IPR006170">
    <property type="entry name" value="PBP/GOBP"/>
</dbReference>
<name>A0A386ING5_9HYME</name>
<accession>A0A386ING5</accession>
<evidence type="ECO:0000313" key="2">
    <source>
        <dbReference type="EMBL" id="AYD59728.1"/>
    </source>
</evidence>
<dbReference type="Gene3D" id="1.10.238.20">
    <property type="entry name" value="Pheromone/general odorant binding protein domain"/>
    <property type="match status" value="1"/>
</dbReference>
<dbReference type="AlphaFoldDB" id="A0A386ING5"/>
<reference evidence="2" key="1">
    <citation type="submission" date="2017-11" db="EMBL/GenBank/DDBJ databases">
        <authorList>
            <person name="Han C.G."/>
        </authorList>
    </citation>
    <scope>NUCLEOTIDE SEQUENCE</scope>
</reference>
<dbReference type="SMART" id="SM00708">
    <property type="entry name" value="PhBP"/>
    <property type="match status" value="1"/>
</dbReference>
<dbReference type="GO" id="GO:0005549">
    <property type="term" value="F:odorant binding"/>
    <property type="evidence" value="ECO:0007669"/>
    <property type="project" value="InterPro"/>
</dbReference>
<dbReference type="SMR" id="A0A386ING5"/>
<dbReference type="SUPFAM" id="SSF47565">
    <property type="entry name" value="Insect pheromone/odorant-binding proteins"/>
    <property type="match status" value="1"/>
</dbReference>
<organism evidence="2">
    <name type="scientific">Microplitis pallidipes</name>
    <dbReference type="NCBI Taxonomy" id="2340921"/>
    <lineage>
        <taxon>Eukaryota</taxon>
        <taxon>Metazoa</taxon>
        <taxon>Ecdysozoa</taxon>
        <taxon>Arthropoda</taxon>
        <taxon>Hexapoda</taxon>
        <taxon>Insecta</taxon>
        <taxon>Pterygota</taxon>
        <taxon>Neoptera</taxon>
        <taxon>Endopterygota</taxon>
        <taxon>Hymenoptera</taxon>
        <taxon>Apocrita</taxon>
        <taxon>Ichneumonoidea</taxon>
        <taxon>Braconidae</taxon>
        <taxon>Microgastrinae</taxon>
        <taxon>Microplitis</taxon>
    </lineage>
</organism>
<feature type="signal peptide" evidence="1">
    <location>
        <begin position="1"/>
        <end position="24"/>
    </location>
</feature>
<dbReference type="InterPro" id="IPR036728">
    <property type="entry name" value="PBP_GOBP_sf"/>
</dbReference>
<protein>
    <submittedName>
        <fullName evidence="2">Odorant binding protein</fullName>
    </submittedName>
</protein>